<name>A0ABY7I9K4_STRNI</name>
<gene>
    <name evidence="2" type="ORF">STRLI_000135</name>
</gene>
<evidence type="ECO:0000313" key="3">
    <source>
        <dbReference type="Proteomes" id="UP001210609"/>
    </source>
</evidence>
<reference evidence="2 3" key="1">
    <citation type="submission" date="2022-12" db="EMBL/GenBank/DDBJ databases">
        <authorList>
            <person name="Ruckert C."/>
            <person name="Busche T."/>
            <person name="Kalinowski J."/>
            <person name="Wittmann C."/>
        </authorList>
    </citation>
    <scope>NUCLEOTIDE SEQUENCE [LARGE SCALE GENOMIC DNA]</scope>
    <source>
        <strain evidence="2 3">DSM 40555</strain>
    </source>
</reference>
<dbReference type="InterPro" id="IPR003346">
    <property type="entry name" value="Transposase_20"/>
</dbReference>
<proteinExistence type="predicted"/>
<dbReference type="Proteomes" id="UP001210609">
    <property type="component" value="Chromosome"/>
</dbReference>
<dbReference type="EMBL" id="CP114202">
    <property type="protein sequence ID" value="WAT94505.1"/>
    <property type="molecule type" value="Genomic_DNA"/>
</dbReference>
<feature type="domain" description="Transposase IS116/IS110/IS902 C-terminal" evidence="1">
    <location>
        <begin position="15"/>
        <end position="88"/>
    </location>
</feature>
<sequence>MPLLAAAHLGGNSQESSVTLLIIMGDSPERLGNEASFVTLCGVSPVEHFSRRHHCRRLNPGGRPAGQCRLHRIVQTRLRQDLRTQDYYARRIKEGKARREIIC</sequence>
<organism evidence="2 3">
    <name type="scientific">Streptomyces nigrescens</name>
    <dbReference type="NCBI Taxonomy" id="1920"/>
    <lineage>
        <taxon>Bacteria</taxon>
        <taxon>Bacillati</taxon>
        <taxon>Actinomycetota</taxon>
        <taxon>Actinomycetes</taxon>
        <taxon>Kitasatosporales</taxon>
        <taxon>Streptomycetaceae</taxon>
        <taxon>Streptomyces</taxon>
    </lineage>
</organism>
<protein>
    <submittedName>
        <fullName evidence="2">Transposase</fullName>
    </submittedName>
</protein>
<evidence type="ECO:0000313" key="2">
    <source>
        <dbReference type="EMBL" id="WAT94505.1"/>
    </source>
</evidence>
<keyword evidence="3" id="KW-1185">Reference proteome</keyword>
<dbReference type="RefSeq" id="WP_159483544.1">
    <property type="nucleotide sequence ID" value="NZ_BLIP01000001.1"/>
</dbReference>
<accession>A0ABY7I9K4</accession>
<evidence type="ECO:0000259" key="1">
    <source>
        <dbReference type="Pfam" id="PF02371"/>
    </source>
</evidence>
<dbReference type="Pfam" id="PF02371">
    <property type="entry name" value="Transposase_20"/>
    <property type="match status" value="1"/>
</dbReference>